<dbReference type="STRING" id="237682.SAMN05421676_10379"/>
<dbReference type="GO" id="GO:0008206">
    <property type="term" value="P:bile acid metabolic process"/>
    <property type="evidence" value="ECO:0007669"/>
    <property type="project" value="UniProtKB-ARBA"/>
</dbReference>
<dbReference type="InterPro" id="IPR020904">
    <property type="entry name" value="Sc_DH/Rdtase_CS"/>
</dbReference>
<dbReference type="InterPro" id="IPR036291">
    <property type="entry name" value="NAD(P)-bd_dom_sf"/>
</dbReference>
<evidence type="ECO:0000313" key="3">
    <source>
        <dbReference type="EMBL" id="SET15996.1"/>
    </source>
</evidence>
<sequence>MYDFRNQVVWVTGSSTGIGRSIALAFADYGASLVIHGNSNIKKAEEVLQEVREKGSEAILVTGDVTDRSAVSEMVSNIEAHFNRLDILVNNAGTMVKRSEIESLDPESWYKIIDINLNSVFHVTQMVLPLMKTQNSGKIINLTSIAARNGGGGGAVAYATAKGAVSTFTRGLAKELVAQNIYVNGIAPGIISTPFHDKYSTKEMRENMASQVPIKREGQPEEVAGAALYLASDFASYMVGEILEINGGLLTD</sequence>
<dbReference type="PANTHER" id="PTHR42879">
    <property type="entry name" value="3-OXOACYL-(ACYL-CARRIER-PROTEIN) REDUCTASE"/>
    <property type="match status" value="1"/>
</dbReference>
<protein>
    <submittedName>
        <fullName evidence="3">3-oxoacyl-[acyl-carrier protein] reductase</fullName>
    </submittedName>
</protein>
<dbReference type="NCBIfam" id="NF009466">
    <property type="entry name" value="PRK12826.1-2"/>
    <property type="match status" value="1"/>
</dbReference>
<evidence type="ECO:0000256" key="1">
    <source>
        <dbReference type="ARBA" id="ARBA00006484"/>
    </source>
</evidence>
<dbReference type="EMBL" id="FOHJ01000003">
    <property type="protein sequence ID" value="SET15996.1"/>
    <property type="molecule type" value="Genomic_DNA"/>
</dbReference>
<dbReference type="NCBIfam" id="NF005559">
    <property type="entry name" value="PRK07231.1"/>
    <property type="match status" value="1"/>
</dbReference>
<dbReference type="PRINTS" id="PR00080">
    <property type="entry name" value="SDRFAMILY"/>
</dbReference>
<dbReference type="PANTHER" id="PTHR42879:SF2">
    <property type="entry name" value="3-OXOACYL-[ACYL-CARRIER-PROTEIN] REDUCTASE FABG"/>
    <property type="match status" value="1"/>
</dbReference>
<organism evidence="3 4">
    <name type="scientific">Salinibacillus kushneri</name>
    <dbReference type="NCBI Taxonomy" id="237682"/>
    <lineage>
        <taxon>Bacteria</taxon>
        <taxon>Bacillati</taxon>
        <taxon>Bacillota</taxon>
        <taxon>Bacilli</taxon>
        <taxon>Bacillales</taxon>
        <taxon>Bacillaceae</taxon>
        <taxon>Salinibacillus</taxon>
    </lineage>
</organism>
<keyword evidence="2" id="KW-0560">Oxidoreductase</keyword>
<reference evidence="4" key="1">
    <citation type="submission" date="2016-10" db="EMBL/GenBank/DDBJ databases">
        <authorList>
            <person name="Varghese N."/>
            <person name="Submissions S."/>
        </authorList>
    </citation>
    <scope>NUCLEOTIDE SEQUENCE [LARGE SCALE GENOMIC DNA]</scope>
    <source>
        <strain evidence="4">CGMCC 1.3566</strain>
    </source>
</reference>
<dbReference type="OrthoDB" id="9803333at2"/>
<dbReference type="InterPro" id="IPR050259">
    <property type="entry name" value="SDR"/>
</dbReference>
<dbReference type="SUPFAM" id="SSF51735">
    <property type="entry name" value="NAD(P)-binding Rossmann-fold domains"/>
    <property type="match status" value="1"/>
</dbReference>
<dbReference type="FunFam" id="3.40.50.720:FF:000084">
    <property type="entry name" value="Short-chain dehydrogenase reductase"/>
    <property type="match status" value="1"/>
</dbReference>
<gene>
    <name evidence="3" type="ORF">SAMN05421676_10379</name>
</gene>
<evidence type="ECO:0000313" key="4">
    <source>
        <dbReference type="Proteomes" id="UP000199095"/>
    </source>
</evidence>
<dbReference type="PROSITE" id="PS00061">
    <property type="entry name" value="ADH_SHORT"/>
    <property type="match status" value="1"/>
</dbReference>
<dbReference type="PRINTS" id="PR00081">
    <property type="entry name" value="GDHRDH"/>
</dbReference>
<accession>A0A1I0C9R0</accession>
<comment type="similarity">
    <text evidence="1">Belongs to the short-chain dehydrogenases/reductases (SDR) family.</text>
</comment>
<dbReference type="Pfam" id="PF13561">
    <property type="entry name" value="adh_short_C2"/>
    <property type="match status" value="1"/>
</dbReference>
<dbReference type="Gene3D" id="3.40.50.720">
    <property type="entry name" value="NAD(P)-binding Rossmann-like Domain"/>
    <property type="match status" value="1"/>
</dbReference>
<dbReference type="RefSeq" id="WP_093132670.1">
    <property type="nucleotide sequence ID" value="NZ_FOHJ01000003.1"/>
</dbReference>
<keyword evidence="4" id="KW-1185">Reference proteome</keyword>
<dbReference type="InterPro" id="IPR002347">
    <property type="entry name" value="SDR_fam"/>
</dbReference>
<name>A0A1I0C9R0_9BACI</name>
<proteinExistence type="inferred from homology"/>
<dbReference type="AlphaFoldDB" id="A0A1I0C9R0"/>
<evidence type="ECO:0000256" key="2">
    <source>
        <dbReference type="ARBA" id="ARBA00023002"/>
    </source>
</evidence>
<dbReference type="GO" id="GO:0016491">
    <property type="term" value="F:oxidoreductase activity"/>
    <property type="evidence" value="ECO:0007669"/>
    <property type="project" value="UniProtKB-KW"/>
</dbReference>
<dbReference type="Proteomes" id="UP000199095">
    <property type="component" value="Unassembled WGS sequence"/>
</dbReference>